<feature type="transmembrane region" description="Helical" evidence="9">
    <location>
        <begin position="485"/>
        <end position="510"/>
    </location>
</feature>
<dbReference type="SUPFAM" id="SSF82866">
    <property type="entry name" value="Multidrug efflux transporter AcrB transmembrane domain"/>
    <property type="match status" value="1"/>
</dbReference>
<evidence type="ECO:0000259" key="10">
    <source>
        <dbReference type="Pfam" id="PF02355"/>
    </source>
</evidence>
<feature type="domain" description="Protein export membrane protein SecD/SecF C-terminal" evidence="10">
    <location>
        <begin position="372"/>
        <end position="544"/>
    </location>
</feature>
<evidence type="ECO:0000256" key="4">
    <source>
        <dbReference type="ARBA" id="ARBA00022692"/>
    </source>
</evidence>
<evidence type="ECO:0000256" key="2">
    <source>
        <dbReference type="ARBA" id="ARBA00022448"/>
    </source>
</evidence>
<dbReference type="InterPro" id="IPR054384">
    <property type="entry name" value="SecDF_P1_head"/>
</dbReference>
<evidence type="ECO:0000313" key="13">
    <source>
        <dbReference type="EMBL" id="WOI34451.1"/>
    </source>
</evidence>
<evidence type="ECO:0000313" key="14">
    <source>
        <dbReference type="Proteomes" id="UP001302666"/>
    </source>
</evidence>
<keyword evidence="14" id="KW-1185">Reference proteome</keyword>
<feature type="domain" description="SecDF P1 head subdomain" evidence="12">
    <location>
        <begin position="261"/>
        <end position="371"/>
    </location>
</feature>
<comment type="function">
    <text evidence="9">Part of the Sec protein translocase complex. Interacts with the SecYEG preprotein conducting channel. SecDF uses the proton motive force (PMF) to complete protein translocation after the ATP-dependent function of SecA.</text>
</comment>
<keyword evidence="2 9" id="KW-0813">Transport</keyword>
<evidence type="ECO:0000256" key="9">
    <source>
        <dbReference type="HAMAP-Rule" id="MF_01463"/>
    </source>
</evidence>
<evidence type="ECO:0000256" key="1">
    <source>
        <dbReference type="ARBA" id="ARBA00004651"/>
    </source>
</evidence>
<dbReference type="Pfam" id="PF21760">
    <property type="entry name" value="SecD_1st"/>
    <property type="match status" value="1"/>
</dbReference>
<evidence type="ECO:0000256" key="3">
    <source>
        <dbReference type="ARBA" id="ARBA00022475"/>
    </source>
</evidence>
<evidence type="ECO:0000259" key="11">
    <source>
        <dbReference type="Pfam" id="PF21760"/>
    </source>
</evidence>
<dbReference type="InterPro" id="IPR055344">
    <property type="entry name" value="SecD_SecF_C_bact"/>
</dbReference>
<evidence type="ECO:0000256" key="6">
    <source>
        <dbReference type="ARBA" id="ARBA00022989"/>
    </source>
</evidence>
<dbReference type="NCBIfam" id="TIGR01129">
    <property type="entry name" value="secD"/>
    <property type="match status" value="1"/>
</dbReference>
<feature type="domain" description="Protein translocase subunit SecDF P1" evidence="11">
    <location>
        <begin position="186"/>
        <end position="243"/>
    </location>
</feature>
<dbReference type="PANTHER" id="PTHR30081:SF1">
    <property type="entry name" value="PROTEIN TRANSLOCASE SUBUNIT SECD"/>
    <property type="match status" value="1"/>
</dbReference>
<keyword evidence="3 9" id="KW-1003">Cell membrane</keyword>
<evidence type="ECO:0000256" key="8">
    <source>
        <dbReference type="ARBA" id="ARBA00023136"/>
    </source>
</evidence>
<keyword evidence="4 9" id="KW-0812">Transmembrane</keyword>
<keyword evidence="5 9" id="KW-0653">Protein transport</keyword>
<organism evidence="13 14">
    <name type="scientific">Tritonibacter scottomollicae</name>
    <name type="common">Epibacterium scottomollicae</name>
    <dbReference type="NCBI Taxonomy" id="483013"/>
    <lineage>
        <taxon>Bacteria</taxon>
        <taxon>Pseudomonadati</taxon>
        <taxon>Pseudomonadota</taxon>
        <taxon>Alphaproteobacteria</taxon>
        <taxon>Rhodobacterales</taxon>
        <taxon>Paracoccaceae</taxon>
        <taxon>Tritonibacter</taxon>
    </lineage>
</organism>
<reference evidence="13 14" key="1">
    <citation type="submission" date="2023-10" db="EMBL/GenBank/DDBJ databases">
        <title>Eight complete genome sequences of bacteria isolated from laboratory stock of Giant Kelp gametophytes.</title>
        <authorList>
            <person name="Tolentino B."/>
            <person name="Nuzhdin S."/>
        </authorList>
    </citation>
    <scope>NUCLEOTIDE SEQUENCE [LARGE SCALE GENOMIC DNA]</scope>
    <source>
        <strain evidence="13 14">LC.270.F.C4</strain>
    </source>
</reference>
<dbReference type="Proteomes" id="UP001302666">
    <property type="component" value="Chromosome"/>
</dbReference>
<dbReference type="HAMAP" id="MF_01463_B">
    <property type="entry name" value="SecD_B"/>
    <property type="match status" value="1"/>
</dbReference>
<dbReference type="Pfam" id="PF22599">
    <property type="entry name" value="SecDF_P1_head"/>
    <property type="match status" value="1"/>
</dbReference>
<dbReference type="Gene3D" id="1.20.1640.10">
    <property type="entry name" value="Multidrug efflux transporter AcrB transmembrane domain"/>
    <property type="match status" value="1"/>
</dbReference>
<proteinExistence type="inferred from homology"/>
<comment type="caution">
    <text evidence="9">Lacks conserved residue(s) required for the propagation of feature annotation.</text>
</comment>
<protein>
    <recommendedName>
        <fullName evidence="9">Protein translocase subunit SecD</fullName>
    </recommendedName>
</protein>
<sequence>MLQIDTWKRVLIWLVCVAGLLLALPNAFYTRVEQSNDAYAEIAVQGETPERLAVAEQWPEWMPSGLVNLGLDLRGGAHLLAEVRVSDVYAARMDGLWPEVRNTLREERGSVGTFRRVPEAPADQIRLRLSDESGMTRALELVRGLANPVTSLTGAGATDITVSGQGDMITIALSDEEKLASDDRTVRQSLEIIRRRIDEVGTREPTIQRQGSDRILIQVPGIGSAAELKEIIGTTAQLTFNPVVSRGSDAEENPGIGNKLIPSLDEPGTFYTVESAPVVTGEELVDAQPAFDQNGQPAVNFRFNTAGARKFGDYTAQNIGAPFAIVLDDEVISAPVIRSHIPGGSGIITGNFSVEESTNLAVLLRAGALPAELQFLEERTIGPELGQDSIDAGKVATVVAFVGVLVFMMLSYGMFGFFANIALILNIALIFGALSLIGGTLTLPGIAGIVLTVGMAVDANVLIFERIREELKAGRGPAKAIDEGYSKALSAIVDANITTFITAVILFAMGSGPVRGFAITLGLGIMTSVFTAIFVTRLIIVMWFERRRPKTIEV</sequence>
<feature type="transmembrane region" description="Helical" evidence="9">
    <location>
        <begin position="516"/>
        <end position="540"/>
    </location>
</feature>
<evidence type="ECO:0000256" key="5">
    <source>
        <dbReference type="ARBA" id="ARBA00022927"/>
    </source>
</evidence>
<dbReference type="EMBL" id="CP136704">
    <property type="protein sequence ID" value="WOI34451.1"/>
    <property type="molecule type" value="Genomic_DNA"/>
</dbReference>
<keyword evidence="8 9" id="KW-0472">Membrane</keyword>
<dbReference type="InterPro" id="IPR022813">
    <property type="entry name" value="SecD/SecF_arch_bac"/>
</dbReference>
<dbReference type="RefSeq" id="WP_317386366.1">
    <property type="nucleotide sequence ID" value="NZ_CP136704.1"/>
</dbReference>
<keyword evidence="6 9" id="KW-1133">Transmembrane helix</keyword>
<gene>
    <name evidence="9 13" type="primary">secD</name>
    <name evidence="13" type="ORF">R1T40_06905</name>
</gene>
<dbReference type="Pfam" id="PF02355">
    <property type="entry name" value="SecD_SecF_C"/>
    <property type="match status" value="1"/>
</dbReference>
<comment type="subcellular location">
    <subcellularLocation>
        <location evidence="1 9">Cell membrane</location>
        <topology evidence="1 9">Multi-pass membrane protein</topology>
    </subcellularLocation>
</comment>
<evidence type="ECO:0000256" key="7">
    <source>
        <dbReference type="ARBA" id="ARBA00023010"/>
    </source>
</evidence>
<dbReference type="NCBIfam" id="TIGR00916">
    <property type="entry name" value="2A0604s01"/>
    <property type="match status" value="1"/>
</dbReference>
<name>A0ABZ0HJ06_TRISK</name>
<comment type="subunit">
    <text evidence="9">Forms a complex with SecF. Part of the essential Sec protein translocation apparatus which comprises SecA, SecYEG and auxiliary proteins SecDF-YajC and YidC.</text>
</comment>
<dbReference type="InterPro" id="IPR048631">
    <property type="entry name" value="SecD_1st"/>
</dbReference>
<accession>A0ABZ0HJ06</accession>
<dbReference type="InterPro" id="IPR005791">
    <property type="entry name" value="SecD"/>
</dbReference>
<keyword evidence="7 9" id="KW-0811">Translocation</keyword>
<dbReference type="PANTHER" id="PTHR30081">
    <property type="entry name" value="PROTEIN-EXPORT MEMBRANE PROTEIN SEC"/>
    <property type="match status" value="1"/>
</dbReference>
<dbReference type="Gene3D" id="3.30.1360.200">
    <property type="match status" value="1"/>
</dbReference>
<evidence type="ECO:0000259" key="12">
    <source>
        <dbReference type="Pfam" id="PF22599"/>
    </source>
</evidence>
<feature type="transmembrane region" description="Helical" evidence="9">
    <location>
        <begin position="392"/>
        <end position="410"/>
    </location>
</feature>
<dbReference type="InterPro" id="IPR048634">
    <property type="entry name" value="SecD_SecF_C"/>
</dbReference>
<comment type="similarity">
    <text evidence="9">Belongs to the SecD/SecF family. SecD subfamily.</text>
</comment>
<dbReference type="Gene3D" id="3.30.70.3400">
    <property type="match status" value="1"/>
</dbReference>